<evidence type="ECO:0000313" key="4">
    <source>
        <dbReference type="EMBL" id="BBM37294.1"/>
    </source>
</evidence>
<reference evidence="4 5" key="1">
    <citation type="submission" date="2019-07" db="EMBL/GenBank/DDBJ databases">
        <title>Complete Genome Sequence of Leptotrichia goodfellowii Strain JCM 16774.</title>
        <authorList>
            <person name="Watanabe S."/>
            <person name="Cui L."/>
        </authorList>
    </citation>
    <scope>NUCLEOTIDE SEQUENCE [LARGE SCALE GENOMIC DNA]</scope>
    <source>
        <strain evidence="4 5">JCM16774</strain>
    </source>
</reference>
<dbReference type="STRING" id="714315.GCA_000516535_02250"/>
<dbReference type="Pfam" id="PF13439">
    <property type="entry name" value="Glyco_transf_4"/>
    <property type="match status" value="1"/>
</dbReference>
<gene>
    <name evidence="4" type="ORF">JCM16774_2256</name>
</gene>
<dbReference type="PANTHER" id="PTHR46401:SF2">
    <property type="entry name" value="GLYCOSYLTRANSFERASE WBBK-RELATED"/>
    <property type="match status" value="1"/>
</dbReference>
<dbReference type="GO" id="GO:0009103">
    <property type="term" value="P:lipopolysaccharide biosynthetic process"/>
    <property type="evidence" value="ECO:0007669"/>
    <property type="project" value="TreeGrafter"/>
</dbReference>
<dbReference type="GO" id="GO:0016757">
    <property type="term" value="F:glycosyltransferase activity"/>
    <property type="evidence" value="ECO:0007669"/>
    <property type="project" value="InterPro"/>
</dbReference>
<evidence type="ECO:0000313" key="5">
    <source>
        <dbReference type="Proteomes" id="UP000321606"/>
    </source>
</evidence>
<dbReference type="SUPFAM" id="SSF53756">
    <property type="entry name" value="UDP-Glycosyltransferase/glycogen phosphorylase"/>
    <property type="match status" value="1"/>
</dbReference>
<dbReference type="InterPro" id="IPR001296">
    <property type="entry name" value="Glyco_trans_1"/>
</dbReference>
<accession>A0A510JDJ5</accession>
<feature type="domain" description="Glycosyltransferase subfamily 4-like N-terminal" evidence="3">
    <location>
        <begin position="133"/>
        <end position="175"/>
    </location>
</feature>
<dbReference type="Proteomes" id="UP000321606">
    <property type="component" value="Chromosome"/>
</dbReference>
<dbReference type="PANTHER" id="PTHR46401">
    <property type="entry name" value="GLYCOSYLTRANSFERASE WBBK-RELATED"/>
    <property type="match status" value="1"/>
</dbReference>
<keyword evidence="1 4" id="KW-0808">Transferase</keyword>
<evidence type="ECO:0000259" key="2">
    <source>
        <dbReference type="Pfam" id="PF00534"/>
    </source>
</evidence>
<dbReference type="RefSeq" id="WP_036056229.1">
    <property type="nucleotide sequence ID" value="NZ_AP019822.1"/>
</dbReference>
<dbReference type="CDD" id="cd03809">
    <property type="entry name" value="GT4_MtfB-like"/>
    <property type="match status" value="1"/>
</dbReference>
<dbReference type="EMBL" id="AP019822">
    <property type="protein sequence ID" value="BBM37294.1"/>
    <property type="molecule type" value="Genomic_DNA"/>
</dbReference>
<dbReference type="Pfam" id="PF00534">
    <property type="entry name" value="Glycos_transf_1"/>
    <property type="match status" value="1"/>
</dbReference>
<name>A0A510JDJ5_9FUSO</name>
<sequence length="371" mass="43477">MKKISLELQWAIGEKTGIGWYIYNIVKELSKSDKNEYIAEFINFMGRHNIKSQINYDLRIRQNRFLTYTMYNFLTKKMNISHNLILGTKSNIYHFFNFTIPKNIKGKVINTIYDTVFITAPETMGDMKKIEEYRYGAEKSDLIITISESAKEDIIKNLNINENKIKIVYPGIDIENYFKKCEERELEIVRKKYSLPKNYILYLGTIEPRKNIERIINSFLKYKKKNNDDLKLVLSGRKGWKYENIMNLIKSSPTDIIFTDYIEEKDKKAIYKMAKIFVFPSLYEGFGMPVLEAMAAGVPVITSNISSLPEVAGDACILVNPLEEEEILKGYEKVIFDSNFRNNMIKKGIEQSKKYQWKESAKQLEKIYDEI</sequence>
<evidence type="ECO:0000256" key="1">
    <source>
        <dbReference type="ARBA" id="ARBA00022679"/>
    </source>
</evidence>
<dbReference type="InterPro" id="IPR028098">
    <property type="entry name" value="Glyco_trans_4-like_N"/>
</dbReference>
<proteinExistence type="predicted"/>
<dbReference type="FunFam" id="3.40.50.2000:FF:000119">
    <property type="entry name" value="Glycosyl transferase group 1"/>
    <property type="match status" value="1"/>
</dbReference>
<dbReference type="OrthoDB" id="9797829at2"/>
<dbReference type="AlphaFoldDB" id="A0A510JDJ5"/>
<dbReference type="Gene3D" id="3.40.50.2000">
    <property type="entry name" value="Glycogen Phosphorylase B"/>
    <property type="match status" value="2"/>
</dbReference>
<dbReference type="KEGG" id="lgo:JCM16774_2256"/>
<feature type="domain" description="Glycosyl transferase family 1" evidence="2">
    <location>
        <begin position="195"/>
        <end position="350"/>
    </location>
</feature>
<organism evidence="4 5">
    <name type="scientific">Pseudoleptotrichia goodfellowii</name>
    <dbReference type="NCBI Taxonomy" id="157692"/>
    <lineage>
        <taxon>Bacteria</taxon>
        <taxon>Fusobacteriati</taxon>
        <taxon>Fusobacteriota</taxon>
        <taxon>Fusobacteriia</taxon>
        <taxon>Fusobacteriales</taxon>
        <taxon>Leptotrichiaceae</taxon>
        <taxon>Pseudoleptotrichia</taxon>
    </lineage>
</organism>
<protein>
    <submittedName>
        <fullName evidence="4">Glycosyltransferase, group 1 family protein</fullName>
    </submittedName>
</protein>
<evidence type="ECO:0000259" key="3">
    <source>
        <dbReference type="Pfam" id="PF13439"/>
    </source>
</evidence>